<accession>A0A132AKN0</accession>
<organism evidence="7 8">
    <name type="scientific">Sarcoptes scabiei</name>
    <name type="common">Itch mite</name>
    <name type="synonym">Acarus scabiei</name>
    <dbReference type="NCBI Taxonomy" id="52283"/>
    <lineage>
        <taxon>Eukaryota</taxon>
        <taxon>Metazoa</taxon>
        <taxon>Ecdysozoa</taxon>
        <taxon>Arthropoda</taxon>
        <taxon>Chelicerata</taxon>
        <taxon>Arachnida</taxon>
        <taxon>Acari</taxon>
        <taxon>Acariformes</taxon>
        <taxon>Sarcoptiformes</taxon>
        <taxon>Astigmata</taxon>
        <taxon>Psoroptidia</taxon>
        <taxon>Sarcoptoidea</taxon>
        <taxon>Sarcoptidae</taxon>
        <taxon>Sarcoptinae</taxon>
        <taxon>Sarcoptes</taxon>
    </lineage>
</organism>
<dbReference type="EMBL" id="JXLN01017492">
    <property type="protein sequence ID" value="KPM11578.1"/>
    <property type="molecule type" value="Genomic_DNA"/>
</dbReference>
<dbReference type="InterPro" id="IPR042080">
    <property type="entry name" value="RNA_2'-PTrans_N"/>
</dbReference>
<dbReference type="GO" id="GO:0006388">
    <property type="term" value="P:tRNA splicing, via endonucleolytic cleavage and ligation"/>
    <property type="evidence" value="ECO:0007669"/>
    <property type="project" value="TreeGrafter"/>
</dbReference>
<gene>
    <name evidence="7" type="ORF">QR98_0101510</name>
</gene>
<evidence type="ECO:0000256" key="4">
    <source>
        <dbReference type="ARBA" id="ARBA00022679"/>
    </source>
</evidence>
<reference evidence="7 8" key="1">
    <citation type="journal article" date="2015" name="Parasit. Vectors">
        <title>Draft genome of the scabies mite.</title>
        <authorList>
            <person name="Rider S.D.Jr."/>
            <person name="Morgan M.S."/>
            <person name="Arlian L.G."/>
        </authorList>
    </citation>
    <scope>NUCLEOTIDE SEQUENCE [LARGE SCALE GENOMIC DNA]</scope>
    <source>
        <strain evidence="7">Arlian Lab</strain>
    </source>
</reference>
<evidence type="ECO:0000256" key="2">
    <source>
        <dbReference type="ARBA" id="ARBA00009836"/>
    </source>
</evidence>
<dbReference type="PANTHER" id="PTHR12684">
    <property type="entry name" value="PUTATIVE PHOSPHOTRANSFERASE"/>
    <property type="match status" value="1"/>
</dbReference>
<dbReference type="OrthoDB" id="419694at2759"/>
<dbReference type="Gene3D" id="3.20.170.30">
    <property type="match status" value="1"/>
</dbReference>
<evidence type="ECO:0000256" key="5">
    <source>
        <dbReference type="ARBA" id="ARBA00023027"/>
    </source>
</evidence>
<evidence type="ECO:0000256" key="6">
    <source>
        <dbReference type="ARBA" id="ARBA00047949"/>
    </source>
</evidence>
<proteinExistence type="inferred from homology"/>
<dbReference type="Gene3D" id="1.10.10.970">
    <property type="entry name" value="RNA 2'-phosphotransferase, Tpt1/KptA family, N-terminal domain"/>
    <property type="match status" value="1"/>
</dbReference>
<evidence type="ECO:0000256" key="3">
    <source>
        <dbReference type="ARBA" id="ARBA00012007"/>
    </source>
</evidence>
<evidence type="ECO:0000313" key="8">
    <source>
        <dbReference type="Proteomes" id="UP000616769"/>
    </source>
</evidence>
<evidence type="ECO:0000256" key="1">
    <source>
        <dbReference type="ARBA" id="ARBA00003343"/>
    </source>
</evidence>
<comment type="catalytic activity">
    <reaction evidence="6">
        <text>2'-phospho-[ligated tRNA] + NAD(+) = mature tRNA + ADP-alpha-D-ribose 1'',2''-cyclic phosphate + nicotinamide</text>
        <dbReference type="Rhea" id="RHEA:23324"/>
        <dbReference type="Rhea" id="RHEA-COMP:11106"/>
        <dbReference type="Rhea" id="RHEA-COMP:11107"/>
        <dbReference type="ChEBI" id="CHEBI:17154"/>
        <dbReference type="ChEBI" id="CHEBI:57540"/>
        <dbReference type="ChEBI" id="CHEBI:76596"/>
        <dbReference type="ChEBI" id="CHEBI:82883"/>
        <dbReference type="ChEBI" id="CHEBI:85027"/>
        <dbReference type="EC" id="2.7.1.160"/>
    </reaction>
</comment>
<dbReference type="Pfam" id="PF01885">
    <property type="entry name" value="PTS_2-RNA"/>
    <property type="match status" value="1"/>
</dbReference>
<dbReference type="PANTHER" id="PTHR12684:SF2">
    <property type="entry name" value="TRNA 2'-PHOSPHOTRANSFERASE 1"/>
    <property type="match status" value="1"/>
</dbReference>
<evidence type="ECO:0000313" key="7">
    <source>
        <dbReference type="EMBL" id="KPM11578.1"/>
    </source>
</evidence>
<dbReference type="InterPro" id="IPR042081">
    <property type="entry name" value="RNA_2'-PTrans_C"/>
</dbReference>
<dbReference type="SUPFAM" id="SSF56399">
    <property type="entry name" value="ADP-ribosylation"/>
    <property type="match status" value="1"/>
</dbReference>
<dbReference type="Proteomes" id="UP000616769">
    <property type="component" value="Unassembled WGS sequence"/>
</dbReference>
<dbReference type="VEuPathDB" id="VectorBase:SSCA008680"/>
<dbReference type="InterPro" id="IPR002745">
    <property type="entry name" value="Ptrans_KptA/Tpt1"/>
</dbReference>
<comment type="similarity">
    <text evidence="2">Belongs to the KptA/TPT1 family.</text>
</comment>
<sequence length="177" mass="20936">MIDSKYLSYLLRHDARVSKLVDDFGFLSLEQLNEITFNDRSIRSTEQQLISIADDPTTKKRFDYERRIDGQFVIRALNGHSFELRENIYEIFVPNSSSNKFIYHLTNSNLIENILKEGLKPMARKFVHLYPDRDRVHFDSKRNALLQIGPIDERLKLYRSKNGYILCPHIIRAVQKF</sequence>
<comment type="function">
    <text evidence="1">Catalyzes the last step of tRNA splicing, the transfer of the splice junction 2'-phosphate from ligated tRNA to NAD to produce ADP-ribose 1''-2'' cyclic phosphate.</text>
</comment>
<protein>
    <recommendedName>
        <fullName evidence="3">2'-phosphotransferase</fullName>
        <ecNumber evidence="3">2.7.1.160</ecNumber>
    </recommendedName>
</protein>
<keyword evidence="5" id="KW-0520">NAD</keyword>
<dbReference type="AlphaFoldDB" id="A0A132AKN0"/>
<keyword evidence="4" id="KW-0808">Transferase</keyword>
<dbReference type="EC" id="2.7.1.160" evidence="3"/>
<comment type="caution">
    <text evidence="7">The sequence shown here is derived from an EMBL/GenBank/DDBJ whole genome shotgun (WGS) entry which is preliminary data.</text>
</comment>
<dbReference type="GO" id="GO:0000215">
    <property type="term" value="F:tRNA 2'-phosphotransferase activity"/>
    <property type="evidence" value="ECO:0007669"/>
    <property type="project" value="UniProtKB-EC"/>
</dbReference>
<name>A0A132AKN0_SARSC</name>